<evidence type="ECO:0000256" key="13">
    <source>
        <dbReference type="SAM" id="MobiDB-lite"/>
    </source>
</evidence>
<feature type="region of interest" description="Disordered" evidence="13">
    <location>
        <begin position="298"/>
        <end position="321"/>
    </location>
</feature>
<feature type="chain" id="PRO_5013247086" evidence="14">
    <location>
        <begin position="29"/>
        <end position="763"/>
    </location>
</feature>
<keyword evidence="3 11" id="KW-0813">Transport</keyword>
<keyword evidence="7 12" id="KW-0798">TonB box</keyword>
<keyword evidence="5 11" id="KW-0812">Transmembrane</keyword>
<dbReference type="GO" id="GO:0009279">
    <property type="term" value="C:cell outer membrane"/>
    <property type="evidence" value="ECO:0007669"/>
    <property type="project" value="UniProtKB-SubCell"/>
</dbReference>
<dbReference type="GO" id="GO:0044718">
    <property type="term" value="P:siderophore transmembrane transport"/>
    <property type="evidence" value="ECO:0007669"/>
    <property type="project" value="TreeGrafter"/>
</dbReference>
<dbReference type="SUPFAM" id="SSF56935">
    <property type="entry name" value="Porins"/>
    <property type="match status" value="1"/>
</dbReference>
<dbReference type="STRING" id="34061.B0189_08435"/>
<dbReference type="Gene3D" id="2.170.130.10">
    <property type="entry name" value="TonB-dependent receptor, plug domain"/>
    <property type="match status" value="1"/>
</dbReference>
<dbReference type="PROSITE" id="PS52016">
    <property type="entry name" value="TONB_DEPENDENT_REC_3"/>
    <property type="match status" value="1"/>
</dbReference>
<keyword evidence="9 17" id="KW-0675">Receptor</keyword>
<comment type="subcellular location">
    <subcellularLocation>
        <location evidence="1 11">Cell outer membrane</location>
        <topology evidence="1 11">Multi-pass membrane protein</topology>
    </subcellularLocation>
</comment>
<evidence type="ECO:0000256" key="4">
    <source>
        <dbReference type="ARBA" id="ARBA00022452"/>
    </source>
</evidence>
<dbReference type="GO" id="GO:0015344">
    <property type="term" value="F:siderophore uptake transmembrane transporter activity"/>
    <property type="evidence" value="ECO:0007669"/>
    <property type="project" value="TreeGrafter"/>
</dbReference>
<feature type="domain" description="TonB-dependent receptor plug" evidence="16">
    <location>
        <begin position="59"/>
        <end position="164"/>
    </location>
</feature>
<evidence type="ECO:0000256" key="1">
    <source>
        <dbReference type="ARBA" id="ARBA00004571"/>
    </source>
</evidence>
<proteinExistence type="inferred from homology"/>
<dbReference type="PANTHER" id="PTHR30069:SF29">
    <property type="entry name" value="HEMOGLOBIN AND HEMOGLOBIN-HAPTOGLOBIN-BINDING PROTEIN 1-RELATED"/>
    <property type="match status" value="1"/>
</dbReference>
<dbReference type="InterPro" id="IPR039426">
    <property type="entry name" value="TonB-dep_rcpt-like"/>
</dbReference>
<keyword evidence="10 11" id="KW-0998">Cell outer membrane</keyword>
<dbReference type="PANTHER" id="PTHR30069">
    <property type="entry name" value="TONB-DEPENDENT OUTER MEMBRANE RECEPTOR"/>
    <property type="match status" value="1"/>
</dbReference>
<sequence length="763" mass="84404">MNQLTMPTTSKSLLALCIFMIMAQNAHADTPADNRPLTVVLPPAIIHQASLPRLQFADSKITRDNLNNQLINDAYDLVRYDSDVSVAQLGRFGNQGFAIRGVEGNRVNLNLDGVNLPESESNEIFSRYGYMPEGRIIPEMELMDQVLIHAGADSTAVGSGALGGSVSFKSKEPTSLVKDTQGFGGYAKIGYSNKNEEKMAAVGMAAVGTKAEFLLNYTRREGSKTKNHAMRPKDKAKLDPNYVFSHDEMPNLITASSLIYPNPQSYTQDGLTAKLYIKSNKHRFGIHGLYQEKQSLTNADSMHNPPISPNRRLANDARRTHDTSRLATYGLSYRYQPTTTLIDSIGINLNQSRALTLADTWLYDRVFDGETLKSSQLYRREYRPTNTVTKQADLIIKTNPITLGKAGTHNLSFGTQYSRQNYDLATVQLGKTASMDRAFVDSKKQDLSFYLHDNIEINDRLRANIGVRYTDYQSKPYFQNNVFGNDENAINAELCDEYNEGSFCQLYRQGNNLPKARFAKTTYSGGIDYDLIPNRAKVGYKIATGFLAPTTTQLYANQEVPYFDIRQLANPELKPETSLSQEFSVQVKPLSNIRLTATAYQNNYKNFIQTKWGDDLAGCGGSYCSQSVNLNDAKVTGFKLGVDADLSNLLSTNGRLLAFANYHQAKDRASFDSNNGKLTINTLSTAPATFIMGASYTANNDSWQLHGVVNAIAAKKAKDAKSSDKAEQPQAEAMNIQERTSILIAAKTPSSTICMAAKNLAKT</sequence>
<dbReference type="InterPro" id="IPR000531">
    <property type="entry name" value="Beta-barrel_TonB"/>
</dbReference>
<dbReference type="Pfam" id="PF00593">
    <property type="entry name" value="TonB_dep_Rec_b-barrel"/>
    <property type="match status" value="1"/>
</dbReference>
<evidence type="ECO:0000256" key="6">
    <source>
        <dbReference type="ARBA" id="ARBA00022729"/>
    </source>
</evidence>
<dbReference type="InterPro" id="IPR036942">
    <property type="entry name" value="Beta-barrel_TonB_sf"/>
</dbReference>
<evidence type="ECO:0000259" key="15">
    <source>
        <dbReference type="Pfam" id="PF00593"/>
    </source>
</evidence>
<evidence type="ECO:0000313" key="17">
    <source>
        <dbReference type="EMBL" id="SIS05178.1"/>
    </source>
</evidence>
<comment type="similarity">
    <text evidence="2">Belongs to the TonB-dependent receptor family. Hemoglobin/haptoglobin binding protein subfamily.</text>
</comment>
<dbReference type="InterPro" id="IPR037066">
    <property type="entry name" value="Plug_dom_sf"/>
</dbReference>
<dbReference type="Pfam" id="PF07715">
    <property type="entry name" value="Plug"/>
    <property type="match status" value="1"/>
</dbReference>
<evidence type="ECO:0000256" key="10">
    <source>
        <dbReference type="ARBA" id="ARBA00023237"/>
    </source>
</evidence>
<evidence type="ECO:0000256" key="9">
    <source>
        <dbReference type="ARBA" id="ARBA00023170"/>
    </source>
</evidence>
<protein>
    <submittedName>
        <fullName evidence="17">TonB-dependent hemoglobin/transferrin/lactoferrin receptor family protein</fullName>
    </submittedName>
</protein>
<dbReference type="AlphaFoldDB" id="A0A1N7FXU8"/>
<evidence type="ECO:0000256" key="7">
    <source>
        <dbReference type="ARBA" id="ARBA00023077"/>
    </source>
</evidence>
<evidence type="ECO:0000256" key="12">
    <source>
        <dbReference type="RuleBase" id="RU003357"/>
    </source>
</evidence>
<evidence type="ECO:0000256" key="11">
    <source>
        <dbReference type="PROSITE-ProRule" id="PRU01360"/>
    </source>
</evidence>
<feature type="signal peptide" evidence="14">
    <location>
        <begin position="1"/>
        <end position="28"/>
    </location>
</feature>
<dbReference type="RefSeq" id="WP_076555989.1">
    <property type="nucleotide sequence ID" value="NZ_FTNU01000019.1"/>
</dbReference>
<dbReference type="InterPro" id="IPR012910">
    <property type="entry name" value="Plug_dom"/>
</dbReference>
<reference evidence="18" key="1">
    <citation type="submission" date="2017-01" db="EMBL/GenBank/DDBJ databases">
        <authorList>
            <person name="Varghese N."/>
            <person name="Submissions S."/>
        </authorList>
    </citation>
    <scope>NUCLEOTIDE SEQUENCE [LARGE SCALE GENOMIC DNA]</scope>
    <source>
        <strain evidence="18">DSM 21768</strain>
    </source>
</reference>
<keyword evidence="4 11" id="KW-1134">Transmembrane beta strand</keyword>
<evidence type="ECO:0000256" key="2">
    <source>
        <dbReference type="ARBA" id="ARBA00008143"/>
    </source>
</evidence>
<organism evidence="17 18">
    <name type="scientific">Moraxella cuniculi DSM 21768</name>
    <dbReference type="NCBI Taxonomy" id="1122245"/>
    <lineage>
        <taxon>Bacteria</taxon>
        <taxon>Pseudomonadati</taxon>
        <taxon>Pseudomonadota</taxon>
        <taxon>Gammaproteobacteria</taxon>
        <taxon>Moraxellales</taxon>
        <taxon>Moraxellaceae</taxon>
        <taxon>Moraxella</taxon>
    </lineage>
</organism>
<keyword evidence="18" id="KW-1185">Reference proteome</keyword>
<keyword evidence="6 14" id="KW-0732">Signal</keyword>
<evidence type="ECO:0000313" key="18">
    <source>
        <dbReference type="Proteomes" id="UP000187495"/>
    </source>
</evidence>
<dbReference type="Gene3D" id="2.40.170.20">
    <property type="entry name" value="TonB-dependent receptor, beta-barrel domain"/>
    <property type="match status" value="1"/>
</dbReference>
<evidence type="ECO:0000256" key="3">
    <source>
        <dbReference type="ARBA" id="ARBA00022448"/>
    </source>
</evidence>
<accession>A0A1N7FXU8</accession>
<name>A0A1N7FXU8_9GAMM</name>
<gene>
    <name evidence="17" type="ORF">SAMN02745664_11915</name>
</gene>
<evidence type="ECO:0000256" key="5">
    <source>
        <dbReference type="ARBA" id="ARBA00022692"/>
    </source>
</evidence>
<keyword evidence="8 11" id="KW-0472">Membrane</keyword>
<evidence type="ECO:0000256" key="14">
    <source>
        <dbReference type="SAM" id="SignalP"/>
    </source>
</evidence>
<dbReference type="Proteomes" id="UP000187495">
    <property type="component" value="Unassembled WGS sequence"/>
</dbReference>
<evidence type="ECO:0000256" key="8">
    <source>
        <dbReference type="ARBA" id="ARBA00023136"/>
    </source>
</evidence>
<dbReference type="EMBL" id="FTNU01000019">
    <property type="protein sequence ID" value="SIS05178.1"/>
    <property type="molecule type" value="Genomic_DNA"/>
</dbReference>
<evidence type="ECO:0000259" key="16">
    <source>
        <dbReference type="Pfam" id="PF07715"/>
    </source>
</evidence>
<feature type="domain" description="TonB-dependent receptor-like beta-barrel" evidence="15">
    <location>
        <begin position="298"/>
        <end position="706"/>
    </location>
</feature>